<evidence type="ECO:0000313" key="1">
    <source>
        <dbReference type="EMBL" id="TGY80885.1"/>
    </source>
</evidence>
<accession>A0AC61RKT3</accession>
<reference evidence="1" key="1">
    <citation type="submission" date="2019-04" db="EMBL/GenBank/DDBJ databases">
        <title>Microbes associate with the intestines of laboratory mice.</title>
        <authorList>
            <person name="Navarre W."/>
            <person name="Wong E."/>
            <person name="Huang K."/>
            <person name="Tropini C."/>
            <person name="Ng K."/>
            <person name="Yu B."/>
        </authorList>
    </citation>
    <scope>NUCLEOTIDE SEQUENCE</scope>
    <source>
        <strain evidence="1">NM04_E33</strain>
    </source>
</reference>
<keyword evidence="2" id="KW-1185">Reference proteome</keyword>
<organism evidence="1 2">
    <name type="scientific">Lepagella muris</name>
    <dbReference type="NCBI Taxonomy" id="3032870"/>
    <lineage>
        <taxon>Bacteria</taxon>
        <taxon>Pseudomonadati</taxon>
        <taxon>Bacteroidota</taxon>
        <taxon>Bacteroidia</taxon>
        <taxon>Bacteroidales</taxon>
        <taxon>Muribaculaceae</taxon>
        <taxon>Lepagella</taxon>
    </lineage>
</organism>
<comment type="caution">
    <text evidence="1">The sequence shown here is derived from an EMBL/GenBank/DDBJ whole genome shotgun (WGS) entry which is preliminary data.</text>
</comment>
<name>A0AC61RKT3_9BACT</name>
<sequence>MANNFIRIVMKERGWTVERLASQMTGRNGQKGITQSAASQIINGNPTLATLQEIADIIGVPVGVLVCQEYTNTFTCPNCGTTYRLNPTVVANDDSPKS</sequence>
<proteinExistence type="predicted"/>
<evidence type="ECO:0000313" key="2">
    <source>
        <dbReference type="Proteomes" id="UP000306319"/>
    </source>
</evidence>
<dbReference type="EMBL" id="SRYB01000001">
    <property type="protein sequence ID" value="TGY80885.1"/>
    <property type="molecule type" value="Genomic_DNA"/>
</dbReference>
<protein>
    <submittedName>
        <fullName evidence="1">XRE family transcriptional regulator</fullName>
    </submittedName>
</protein>
<dbReference type="Proteomes" id="UP000306319">
    <property type="component" value="Unassembled WGS sequence"/>
</dbReference>
<gene>
    <name evidence="1" type="ORF">E5331_00465</name>
</gene>